<keyword evidence="2" id="KW-1185">Reference proteome</keyword>
<sequence>MESLPVEVIGNILSRFKAARDVVIASRRKWREACRYHLRALSFDFSNWVRTRKNINILERCGRQRLEVLSLAHTVITRSSQVTRSSLASDTQVTMESISTSLKDHVEVLSLDKLVVEADNLQKLRLRNRFMVWVAGLLERCPNLKKLVIYVSASRANLEEEYEMIANMHTAVIPLMRKHNQIFLTLFYL</sequence>
<name>A0ACB9RJJ0_9MYRT</name>
<evidence type="ECO:0000313" key="2">
    <source>
        <dbReference type="Proteomes" id="UP001057402"/>
    </source>
</evidence>
<gene>
    <name evidence="1" type="ORF">MLD38_016115</name>
</gene>
<accession>A0ACB9RJJ0</accession>
<protein>
    <submittedName>
        <fullName evidence="1">Uncharacterized protein</fullName>
    </submittedName>
</protein>
<dbReference type="EMBL" id="CM042883">
    <property type="protein sequence ID" value="KAI4378668.1"/>
    <property type="molecule type" value="Genomic_DNA"/>
</dbReference>
<reference evidence="2" key="1">
    <citation type="journal article" date="2023" name="Front. Plant Sci.">
        <title>Chromosomal-level genome assembly of Melastoma candidum provides insights into trichome evolution.</title>
        <authorList>
            <person name="Zhong Y."/>
            <person name="Wu W."/>
            <person name="Sun C."/>
            <person name="Zou P."/>
            <person name="Liu Y."/>
            <person name="Dai S."/>
            <person name="Zhou R."/>
        </authorList>
    </citation>
    <scope>NUCLEOTIDE SEQUENCE [LARGE SCALE GENOMIC DNA]</scope>
</reference>
<evidence type="ECO:0000313" key="1">
    <source>
        <dbReference type="EMBL" id="KAI4378668.1"/>
    </source>
</evidence>
<dbReference type="Proteomes" id="UP001057402">
    <property type="component" value="Chromosome 4"/>
</dbReference>
<organism evidence="1 2">
    <name type="scientific">Melastoma candidum</name>
    <dbReference type="NCBI Taxonomy" id="119954"/>
    <lineage>
        <taxon>Eukaryota</taxon>
        <taxon>Viridiplantae</taxon>
        <taxon>Streptophyta</taxon>
        <taxon>Embryophyta</taxon>
        <taxon>Tracheophyta</taxon>
        <taxon>Spermatophyta</taxon>
        <taxon>Magnoliopsida</taxon>
        <taxon>eudicotyledons</taxon>
        <taxon>Gunneridae</taxon>
        <taxon>Pentapetalae</taxon>
        <taxon>rosids</taxon>
        <taxon>malvids</taxon>
        <taxon>Myrtales</taxon>
        <taxon>Melastomataceae</taxon>
        <taxon>Melastomatoideae</taxon>
        <taxon>Melastomateae</taxon>
        <taxon>Melastoma</taxon>
    </lineage>
</organism>
<comment type="caution">
    <text evidence="1">The sequence shown here is derived from an EMBL/GenBank/DDBJ whole genome shotgun (WGS) entry which is preliminary data.</text>
</comment>
<proteinExistence type="predicted"/>